<dbReference type="GO" id="GO:0015341">
    <property type="term" value="F:zinc efflux antiporter activity"/>
    <property type="evidence" value="ECO:0007669"/>
    <property type="project" value="TreeGrafter"/>
</dbReference>
<sequence>MSTKAMSTKVMSTKVKVARLSIFSNTTLILLKLIVGIITGSVSIISEAIHSTMDLVAAIIAFFSVKISDKPADENHPYGHGKFENISGVIEALLIFLASVWIIFEAVKKLLHPEDVGSVGLGFIVMFISALVNQIVSKKLYKVAKQEDSIALEADALHLKADVYTSLGVGGGLLLIWITGLNSLDPIVAILVAIFILKEAYELLKTAFTPLLDAKLSDEEIKVVEEQINKHDSIYCDFHNLRTRKAGSIKYIDLHLVVPENMSVKNAHDLCDIIEDDIEKILKNTEVMIHLESCKKGCEECIRTYNDDNCI</sequence>
<feature type="transmembrane region" description="Helical" evidence="7">
    <location>
        <begin position="116"/>
        <end position="136"/>
    </location>
</feature>
<feature type="transmembrane region" description="Helical" evidence="7">
    <location>
        <begin position="184"/>
        <end position="201"/>
    </location>
</feature>
<dbReference type="SUPFAM" id="SSF160240">
    <property type="entry name" value="Cation efflux protein cytoplasmic domain-like"/>
    <property type="match status" value="1"/>
</dbReference>
<dbReference type="SUPFAM" id="SSF161111">
    <property type="entry name" value="Cation efflux protein transmembrane domain-like"/>
    <property type="match status" value="1"/>
</dbReference>
<dbReference type="FunFam" id="1.20.1510.10:FF:000006">
    <property type="entry name" value="Divalent cation efflux transporter"/>
    <property type="match status" value="1"/>
</dbReference>
<comment type="subcellular location">
    <subcellularLocation>
        <location evidence="1">Membrane</location>
        <topology evidence="1">Multi-pass membrane protein</topology>
    </subcellularLocation>
</comment>
<evidence type="ECO:0000256" key="7">
    <source>
        <dbReference type="SAM" id="Phobius"/>
    </source>
</evidence>
<evidence type="ECO:0000256" key="6">
    <source>
        <dbReference type="ARBA" id="ARBA00023136"/>
    </source>
</evidence>
<evidence type="ECO:0000313" key="11">
    <source>
        <dbReference type="Proteomes" id="UP000679179"/>
    </source>
</evidence>
<dbReference type="GO" id="GO:0015086">
    <property type="term" value="F:cadmium ion transmembrane transporter activity"/>
    <property type="evidence" value="ECO:0007669"/>
    <property type="project" value="TreeGrafter"/>
</dbReference>
<dbReference type="NCBIfam" id="TIGR01297">
    <property type="entry name" value="CDF"/>
    <property type="match status" value="1"/>
</dbReference>
<organism evidence="10 11">
    <name type="scientific">Clostridium polyendosporum</name>
    <dbReference type="NCBI Taxonomy" id="69208"/>
    <lineage>
        <taxon>Bacteria</taxon>
        <taxon>Bacillati</taxon>
        <taxon>Bacillota</taxon>
        <taxon>Clostridia</taxon>
        <taxon>Eubacteriales</taxon>
        <taxon>Clostridiaceae</taxon>
        <taxon>Clostridium</taxon>
    </lineage>
</organism>
<evidence type="ECO:0000256" key="5">
    <source>
        <dbReference type="ARBA" id="ARBA00022989"/>
    </source>
</evidence>
<dbReference type="Gene3D" id="1.20.1510.10">
    <property type="entry name" value="Cation efflux protein transmembrane domain"/>
    <property type="match status" value="1"/>
</dbReference>
<dbReference type="PANTHER" id="PTHR43840:SF15">
    <property type="entry name" value="MITOCHONDRIAL METAL TRANSPORTER 1-RELATED"/>
    <property type="match status" value="1"/>
</dbReference>
<dbReference type="InterPro" id="IPR036837">
    <property type="entry name" value="Cation_efflux_CTD_sf"/>
</dbReference>
<feature type="transmembrane region" description="Helical" evidence="7">
    <location>
        <begin position="48"/>
        <end position="65"/>
    </location>
</feature>
<evidence type="ECO:0000259" key="9">
    <source>
        <dbReference type="Pfam" id="PF16916"/>
    </source>
</evidence>
<dbReference type="InterPro" id="IPR002524">
    <property type="entry name" value="Cation_efflux"/>
</dbReference>
<name>A0A919VEQ3_9CLOT</name>
<dbReference type="Pfam" id="PF16916">
    <property type="entry name" value="ZT_dimer"/>
    <property type="match status" value="1"/>
</dbReference>
<feature type="transmembrane region" description="Helical" evidence="7">
    <location>
        <begin position="20"/>
        <end position="42"/>
    </location>
</feature>
<dbReference type="PANTHER" id="PTHR43840">
    <property type="entry name" value="MITOCHONDRIAL METAL TRANSPORTER 1-RELATED"/>
    <property type="match status" value="1"/>
</dbReference>
<comment type="caution">
    <text evidence="10">The sequence shown here is derived from an EMBL/GenBank/DDBJ whole genome shotgun (WGS) entry which is preliminary data.</text>
</comment>
<dbReference type="Proteomes" id="UP000679179">
    <property type="component" value="Unassembled WGS sequence"/>
</dbReference>
<dbReference type="InterPro" id="IPR058533">
    <property type="entry name" value="Cation_efflux_TM"/>
</dbReference>
<dbReference type="InterPro" id="IPR027470">
    <property type="entry name" value="Cation_efflux_CTD"/>
</dbReference>
<evidence type="ECO:0000313" key="10">
    <source>
        <dbReference type="EMBL" id="GIM27347.1"/>
    </source>
</evidence>
<comment type="similarity">
    <text evidence="2">Belongs to the cation diffusion facilitator (CDF) transporter (TC 2.A.4) family.</text>
</comment>
<dbReference type="AlphaFoldDB" id="A0A919VEQ3"/>
<dbReference type="GO" id="GO:0006882">
    <property type="term" value="P:intracellular zinc ion homeostasis"/>
    <property type="evidence" value="ECO:0007669"/>
    <property type="project" value="TreeGrafter"/>
</dbReference>
<dbReference type="EMBL" id="BOPZ01000001">
    <property type="protein sequence ID" value="GIM27347.1"/>
    <property type="molecule type" value="Genomic_DNA"/>
</dbReference>
<evidence type="ECO:0000256" key="1">
    <source>
        <dbReference type="ARBA" id="ARBA00004141"/>
    </source>
</evidence>
<proteinExistence type="inferred from homology"/>
<keyword evidence="3" id="KW-0813">Transport</keyword>
<keyword evidence="11" id="KW-1185">Reference proteome</keyword>
<feature type="domain" description="Cation efflux protein cytoplasmic" evidence="9">
    <location>
        <begin position="216"/>
        <end position="294"/>
    </location>
</feature>
<evidence type="ECO:0000259" key="8">
    <source>
        <dbReference type="Pfam" id="PF01545"/>
    </source>
</evidence>
<evidence type="ECO:0000256" key="4">
    <source>
        <dbReference type="ARBA" id="ARBA00022692"/>
    </source>
</evidence>
<dbReference type="Gene3D" id="3.30.70.1350">
    <property type="entry name" value="Cation efflux protein, cytoplasmic domain"/>
    <property type="match status" value="1"/>
</dbReference>
<protein>
    <submittedName>
        <fullName evidence="10">Cation transporter</fullName>
    </submittedName>
</protein>
<dbReference type="GO" id="GO:0015093">
    <property type="term" value="F:ferrous iron transmembrane transporter activity"/>
    <property type="evidence" value="ECO:0007669"/>
    <property type="project" value="TreeGrafter"/>
</dbReference>
<dbReference type="InterPro" id="IPR027469">
    <property type="entry name" value="Cation_efflux_TMD_sf"/>
</dbReference>
<keyword evidence="6 7" id="KW-0472">Membrane</keyword>
<keyword evidence="4 7" id="KW-0812">Transmembrane</keyword>
<evidence type="ECO:0000256" key="2">
    <source>
        <dbReference type="ARBA" id="ARBA00008114"/>
    </source>
</evidence>
<gene>
    <name evidence="10" type="ORF">CPJCM30710_00130</name>
</gene>
<keyword evidence="5 7" id="KW-1133">Transmembrane helix</keyword>
<dbReference type="Pfam" id="PF01545">
    <property type="entry name" value="Cation_efflux"/>
    <property type="match status" value="1"/>
</dbReference>
<feature type="domain" description="Cation efflux protein transmembrane" evidence="8">
    <location>
        <begin position="20"/>
        <end position="212"/>
    </location>
</feature>
<feature type="transmembrane region" description="Helical" evidence="7">
    <location>
        <begin position="86"/>
        <end position="104"/>
    </location>
</feature>
<evidence type="ECO:0000256" key="3">
    <source>
        <dbReference type="ARBA" id="ARBA00022448"/>
    </source>
</evidence>
<reference evidence="10" key="1">
    <citation type="submission" date="2021-03" db="EMBL/GenBank/DDBJ databases">
        <title>Taxonomic study of Clostridium polyendosporum from meadow-gley soil under rice.</title>
        <authorList>
            <person name="Kobayashi H."/>
            <person name="Tanizawa Y."/>
            <person name="Yagura M."/>
        </authorList>
    </citation>
    <scope>NUCLEOTIDE SEQUENCE</scope>
    <source>
        <strain evidence="10">JCM 30710</strain>
    </source>
</reference>
<dbReference type="GO" id="GO:0005886">
    <property type="term" value="C:plasma membrane"/>
    <property type="evidence" value="ECO:0007669"/>
    <property type="project" value="TreeGrafter"/>
</dbReference>
<dbReference type="InterPro" id="IPR050291">
    <property type="entry name" value="CDF_Transporter"/>
</dbReference>
<accession>A0A919VEQ3</accession>